<dbReference type="RefSeq" id="WP_144543528.1">
    <property type="nucleotide sequence ID" value="NZ_CBCSDC010000003.1"/>
</dbReference>
<evidence type="ECO:0000313" key="5">
    <source>
        <dbReference type="Proteomes" id="UP000318667"/>
    </source>
</evidence>
<gene>
    <name evidence="4" type="ORF">IQ19_03462</name>
</gene>
<dbReference type="InterPro" id="IPR001753">
    <property type="entry name" value="Enoyl-CoA_hydra/iso"/>
</dbReference>
<comment type="caution">
    <text evidence="4">The sequence shown here is derived from an EMBL/GenBank/DDBJ whole genome shotgun (WGS) entry which is preliminary data.</text>
</comment>
<protein>
    <submittedName>
        <fullName evidence="4">Enoyl-CoA hydratase</fullName>
    </submittedName>
</protein>
<dbReference type="NCBIfam" id="NF005803">
    <property type="entry name" value="PRK07658.1"/>
    <property type="match status" value="1"/>
</dbReference>
<proteinExistence type="inferred from homology"/>
<dbReference type="AlphaFoldDB" id="A0A562JPN3"/>
<accession>A0A562JPN3</accession>
<name>A0A562JPN3_9BACI</name>
<dbReference type="PANTHER" id="PTHR11941:SF175">
    <property type="entry name" value="ENOYL-COA HYDRATASE-RELATED"/>
    <property type="match status" value="1"/>
</dbReference>
<comment type="similarity">
    <text evidence="1 3">Belongs to the enoyl-CoA hydratase/isomerase family.</text>
</comment>
<evidence type="ECO:0000313" key="4">
    <source>
        <dbReference type="EMBL" id="TWH84874.1"/>
    </source>
</evidence>
<dbReference type="CDD" id="cd06558">
    <property type="entry name" value="crotonase-like"/>
    <property type="match status" value="1"/>
</dbReference>
<dbReference type="OrthoDB" id="9775794at2"/>
<dbReference type="FunFam" id="1.10.12.10:FF:000001">
    <property type="entry name" value="Probable enoyl-CoA hydratase, mitochondrial"/>
    <property type="match status" value="1"/>
</dbReference>
<dbReference type="Gene3D" id="3.90.226.10">
    <property type="entry name" value="2-enoyl-CoA Hydratase, Chain A, domain 1"/>
    <property type="match status" value="1"/>
</dbReference>
<evidence type="ECO:0000256" key="3">
    <source>
        <dbReference type="RuleBase" id="RU003707"/>
    </source>
</evidence>
<dbReference type="InterPro" id="IPR018376">
    <property type="entry name" value="Enoyl-CoA_hyd/isom_CS"/>
</dbReference>
<dbReference type="InterPro" id="IPR029045">
    <property type="entry name" value="ClpP/crotonase-like_dom_sf"/>
</dbReference>
<evidence type="ECO:0000256" key="1">
    <source>
        <dbReference type="ARBA" id="ARBA00005254"/>
    </source>
</evidence>
<dbReference type="GO" id="GO:0016836">
    <property type="term" value="F:hydro-lyase activity"/>
    <property type="evidence" value="ECO:0007669"/>
    <property type="project" value="UniProtKB-ARBA"/>
</dbReference>
<dbReference type="SUPFAM" id="SSF52096">
    <property type="entry name" value="ClpP/crotonase"/>
    <property type="match status" value="1"/>
</dbReference>
<dbReference type="GO" id="GO:0006635">
    <property type="term" value="P:fatty acid beta-oxidation"/>
    <property type="evidence" value="ECO:0007669"/>
    <property type="project" value="TreeGrafter"/>
</dbReference>
<keyword evidence="5" id="KW-1185">Reference proteome</keyword>
<dbReference type="Pfam" id="PF00378">
    <property type="entry name" value="ECH_1"/>
    <property type="match status" value="1"/>
</dbReference>
<dbReference type="EMBL" id="VLKI01000010">
    <property type="protein sequence ID" value="TWH84874.1"/>
    <property type="molecule type" value="Genomic_DNA"/>
</dbReference>
<evidence type="ECO:0000256" key="2">
    <source>
        <dbReference type="ARBA" id="ARBA00023239"/>
    </source>
</evidence>
<organism evidence="4 5">
    <name type="scientific">Cytobacillus oceanisediminis</name>
    <dbReference type="NCBI Taxonomy" id="665099"/>
    <lineage>
        <taxon>Bacteria</taxon>
        <taxon>Bacillati</taxon>
        <taxon>Bacillota</taxon>
        <taxon>Bacilli</taxon>
        <taxon>Bacillales</taxon>
        <taxon>Bacillaceae</taxon>
        <taxon>Cytobacillus</taxon>
    </lineage>
</organism>
<keyword evidence="2" id="KW-0456">Lyase</keyword>
<dbReference type="FunFam" id="3.90.226.10:FF:000009">
    <property type="entry name" value="Carnitinyl-CoA dehydratase"/>
    <property type="match status" value="1"/>
</dbReference>
<reference evidence="4 5" key="1">
    <citation type="journal article" date="2015" name="Stand. Genomic Sci.">
        <title>Genomic Encyclopedia of Bacterial and Archaeal Type Strains, Phase III: the genomes of soil and plant-associated and newly described type strains.</title>
        <authorList>
            <person name="Whitman W.B."/>
            <person name="Woyke T."/>
            <person name="Klenk H.P."/>
            <person name="Zhou Y."/>
            <person name="Lilburn T.G."/>
            <person name="Beck B.J."/>
            <person name="De Vos P."/>
            <person name="Vandamme P."/>
            <person name="Eisen J.A."/>
            <person name="Garrity G."/>
            <person name="Hugenholtz P."/>
            <person name="Kyrpides N.C."/>
        </authorList>
    </citation>
    <scope>NUCLEOTIDE SEQUENCE [LARGE SCALE GENOMIC DNA]</scope>
    <source>
        <strain evidence="4 5">CGMCC 1.10115</strain>
    </source>
</reference>
<dbReference type="PANTHER" id="PTHR11941">
    <property type="entry name" value="ENOYL-COA HYDRATASE-RELATED"/>
    <property type="match status" value="1"/>
</dbReference>
<dbReference type="Proteomes" id="UP000318667">
    <property type="component" value="Unassembled WGS sequence"/>
</dbReference>
<dbReference type="PROSITE" id="PS00166">
    <property type="entry name" value="ENOYL_COA_HYDRATASE"/>
    <property type="match status" value="1"/>
</dbReference>
<sequence length="257" mass="28068">MEYLKWSHQDMVATITIERPPANALSSGLLKELSAVLDEIEPNEEIRVILIHGEGRFFSAGADIKEFTTIESGDDFSSLSTNGQDLFERMEKFPKPIMAAIHGAALGGGLELAMGCHFRLVAENAKLGLPELQLGLIPGFAGTQRLPRFVGAARAAEMLFTSDPITGLEAVQYGLANHAYPEEELLENAYKMAKKIAKKSPGSIRAAIELLNYGKTGQFYEGVKKEAELFGEVFVSKDGQEGISAFIEKREPKFTGQ</sequence>
<dbReference type="GeneID" id="65404608"/>